<evidence type="ECO:0000313" key="3">
    <source>
        <dbReference type="Proteomes" id="UP000314294"/>
    </source>
</evidence>
<organism evidence="2 3">
    <name type="scientific">Liparis tanakae</name>
    <name type="common">Tanaka's snailfish</name>
    <dbReference type="NCBI Taxonomy" id="230148"/>
    <lineage>
        <taxon>Eukaryota</taxon>
        <taxon>Metazoa</taxon>
        <taxon>Chordata</taxon>
        <taxon>Craniata</taxon>
        <taxon>Vertebrata</taxon>
        <taxon>Euteleostomi</taxon>
        <taxon>Actinopterygii</taxon>
        <taxon>Neopterygii</taxon>
        <taxon>Teleostei</taxon>
        <taxon>Neoteleostei</taxon>
        <taxon>Acanthomorphata</taxon>
        <taxon>Eupercaria</taxon>
        <taxon>Perciformes</taxon>
        <taxon>Cottioidei</taxon>
        <taxon>Cottales</taxon>
        <taxon>Liparidae</taxon>
        <taxon>Liparis</taxon>
    </lineage>
</organism>
<protein>
    <submittedName>
        <fullName evidence="2">Uncharacterized protein</fullName>
    </submittedName>
</protein>
<feature type="region of interest" description="Disordered" evidence="1">
    <location>
        <begin position="1"/>
        <end position="33"/>
    </location>
</feature>
<feature type="region of interest" description="Disordered" evidence="1">
    <location>
        <begin position="120"/>
        <end position="140"/>
    </location>
</feature>
<keyword evidence="3" id="KW-1185">Reference proteome</keyword>
<reference evidence="2 3" key="1">
    <citation type="submission" date="2019-03" db="EMBL/GenBank/DDBJ databases">
        <title>First draft genome of Liparis tanakae, snailfish: a comprehensive survey of snailfish specific genes.</title>
        <authorList>
            <person name="Kim W."/>
            <person name="Song I."/>
            <person name="Jeong J.-H."/>
            <person name="Kim D."/>
            <person name="Kim S."/>
            <person name="Ryu S."/>
            <person name="Song J.Y."/>
            <person name="Lee S.K."/>
        </authorList>
    </citation>
    <scope>NUCLEOTIDE SEQUENCE [LARGE SCALE GENOMIC DNA]</scope>
    <source>
        <tissue evidence="2">Muscle</tissue>
    </source>
</reference>
<proteinExistence type="predicted"/>
<evidence type="ECO:0000313" key="2">
    <source>
        <dbReference type="EMBL" id="TNN77570.1"/>
    </source>
</evidence>
<dbReference type="Proteomes" id="UP000314294">
    <property type="component" value="Unassembled WGS sequence"/>
</dbReference>
<sequence>MPAGADEPTVNVSSEDPPPKPKSWAERSPGQLQSDESFGLGFYALPPKLEFGVDGAVEDEILVEALGVEGADRRVTTNTTVHPPEEKRCVLTMPMHFFRMLQMLTSFLENMGVGRDVLQESSRGGFSRHDRGQQRRGLHSGTNGERRIVYFASALVLATSKEFFKRSSTTGLKAEV</sequence>
<gene>
    <name evidence="2" type="ORF">EYF80_012160</name>
</gene>
<accession>A0A4Z2IHW2</accession>
<dbReference type="AlphaFoldDB" id="A0A4Z2IHW2"/>
<evidence type="ECO:0000256" key="1">
    <source>
        <dbReference type="SAM" id="MobiDB-lite"/>
    </source>
</evidence>
<comment type="caution">
    <text evidence="2">The sequence shown here is derived from an EMBL/GenBank/DDBJ whole genome shotgun (WGS) entry which is preliminary data.</text>
</comment>
<dbReference type="EMBL" id="SRLO01000081">
    <property type="protein sequence ID" value="TNN77570.1"/>
    <property type="molecule type" value="Genomic_DNA"/>
</dbReference>
<name>A0A4Z2IHW2_9TELE</name>